<sequence>MEKLSVEEMRHKMDTVQLQDELVDACKWGELDRARELISRFGTEPRARTLLEEMLQEDDAQARQAAVFGLGELSGAVSVKRLELQLALEEARGDYDGESVVEEIVRVLGRMEDTEARAVLAR</sequence>
<keyword evidence="2" id="KW-1185">Reference proteome</keyword>
<dbReference type="InterPro" id="IPR016024">
    <property type="entry name" value="ARM-type_fold"/>
</dbReference>
<dbReference type="RefSeq" id="WP_267538107.1">
    <property type="nucleotide sequence ID" value="NZ_JAPNKA010000001.1"/>
</dbReference>
<evidence type="ECO:0000313" key="2">
    <source>
        <dbReference type="Proteomes" id="UP001207654"/>
    </source>
</evidence>
<reference evidence="1 2" key="1">
    <citation type="submission" date="2022-11" db="EMBL/GenBank/DDBJ databases">
        <title>Minimal conservation of predation-associated metabolite biosynthetic gene clusters underscores biosynthetic potential of Myxococcota including descriptions for ten novel species: Archangium lansinium sp. nov., Myxococcus landrumus sp. nov., Nannocystis bai.</title>
        <authorList>
            <person name="Ahearne A."/>
            <person name="Stevens C."/>
            <person name="Phillips K."/>
        </authorList>
    </citation>
    <scope>NUCLEOTIDE SEQUENCE [LARGE SCALE GENOMIC DNA]</scope>
    <source>
        <strain evidence="1 2">MIWBW</strain>
    </source>
</reference>
<organism evidence="1 2">
    <name type="scientific">Archangium lansingense</name>
    <dbReference type="NCBI Taxonomy" id="2995310"/>
    <lineage>
        <taxon>Bacteria</taxon>
        <taxon>Pseudomonadati</taxon>
        <taxon>Myxococcota</taxon>
        <taxon>Myxococcia</taxon>
        <taxon>Myxococcales</taxon>
        <taxon>Cystobacterineae</taxon>
        <taxon>Archangiaceae</taxon>
        <taxon>Archangium</taxon>
    </lineage>
</organism>
<dbReference type="Gene3D" id="1.25.10.10">
    <property type="entry name" value="Leucine-rich Repeat Variant"/>
    <property type="match status" value="1"/>
</dbReference>
<dbReference type="InterPro" id="IPR011989">
    <property type="entry name" value="ARM-like"/>
</dbReference>
<dbReference type="SUPFAM" id="SSF48371">
    <property type="entry name" value="ARM repeat"/>
    <property type="match status" value="1"/>
</dbReference>
<dbReference type="Proteomes" id="UP001207654">
    <property type="component" value="Unassembled WGS sequence"/>
</dbReference>
<protein>
    <recommendedName>
        <fullName evidence="3">HEAT repeat domain-containing protein</fullName>
    </recommendedName>
</protein>
<evidence type="ECO:0008006" key="3">
    <source>
        <dbReference type="Google" id="ProtNLM"/>
    </source>
</evidence>
<gene>
    <name evidence="1" type="ORF">OV287_33475</name>
</gene>
<comment type="caution">
    <text evidence="1">The sequence shown here is derived from an EMBL/GenBank/DDBJ whole genome shotgun (WGS) entry which is preliminary data.</text>
</comment>
<name>A0ABT4ACJ4_9BACT</name>
<proteinExistence type="predicted"/>
<accession>A0ABT4ACJ4</accession>
<evidence type="ECO:0000313" key="1">
    <source>
        <dbReference type="EMBL" id="MCY1079381.1"/>
    </source>
</evidence>
<dbReference type="EMBL" id="JAPNKA010000001">
    <property type="protein sequence ID" value="MCY1079381.1"/>
    <property type="molecule type" value="Genomic_DNA"/>
</dbReference>